<feature type="region of interest" description="Disordered" evidence="1">
    <location>
        <begin position="178"/>
        <end position="209"/>
    </location>
</feature>
<keyword evidence="4" id="KW-1185">Reference proteome</keyword>
<gene>
    <name evidence="3" type="ORF">HNQ79_004705</name>
</gene>
<evidence type="ECO:0000313" key="4">
    <source>
        <dbReference type="Proteomes" id="UP000540423"/>
    </source>
</evidence>
<reference evidence="3 4" key="1">
    <citation type="submission" date="2020-08" db="EMBL/GenBank/DDBJ databases">
        <title>Genomic Encyclopedia of Type Strains, Phase IV (KMG-IV): sequencing the most valuable type-strain genomes for metagenomic binning, comparative biology and taxonomic classification.</title>
        <authorList>
            <person name="Goeker M."/>
        </authorList>
    </citation>
    <scope>NUCLEOTIDE SEQUENCE [LARGE SCALE GENOMIC DNA]</scope>
    <source>
        <strain evidence="3 4">DSM 40141</strain>
    </source>
</reference>
<feature type="chain" id="PRO_5031445667" description="Secreted protein" evidence="2">
    <location>
        <begin position="28"/>
        <end position="209"/>
    </location>
</feature>
<feature type="compositionally biased region" description="Low complexity" evidence="1">
    <location>
        <begin position="181"/>
        <end position="197"/>
    </location>
</feature>
<evidence type="ECO:0000256" key="2">
    <source>
        <dbReference type="SAM" id="SignalP"/>
    </source>
</evidence>
<dbReference type="Proteomes" id="UP000540423">
    <property type="component" value="Unassembled WGS sequence"/>
</dbReference>
<name>A0A7X0HIE1_9ACTN</name>
<accession>A0A7X0HIE1</accession>
<evidence type="ECO:0008006" key="5">
    <source>
        <dbReference type="Google" id="ProtNLM"/>
    </source>
</evidence>
<protein>
    <recommendedName>
        <fullName evidence="5">Secreted protein</fullName>
    </recommendedName>
</protein>
<dbReference type="AlphaFoldDB" id="A0A7X0HIE1"/>
<evidence type="ECO:0000313" key="3">
    <source>
        <dbReference type="EMBL" id="MBB6438201.1"/>
    </source>
</evidence>
<dbReference type="RefSeq" id="WP_185034112.1">
    <property type="nucleotide sequence ID" value="NZ_BNBN01000003.1"/>
</dbReference>
<sequence length="209" mass="20089">MPRRAGLLVSTAVCGALVLGTAGPAIAVVSDHSVSSEAAPGPIPDAEALTGQAKSLADTAGVLKPVADLVGAVLKAPDGKIAPDAAARLGKPVDEALATLAKPVPAPKAPAGAGLKVQAAADLQADITALLKILGAGDPKAITTAVKAVLTGSVNVLAAVLLGDGLPAPDLKGLPELPKIPGAATTPQAPGTTTLPAPIVPAESATPAE</sequence>
<comment type="caution">
    <text evidence="3">The sequence shown here is derived from an EMBL/GenBank/DDBJ whole genome shotgun (WGS) entry which is preliminary data.</text>
</comment>
<dbReference type="EMBL" id="JACHEM010000012">
    <property type="protein sequence ID" value="MBB6438201.1"/>
    <property type="molecule type" value="Genomic_DNA"/>
</dbReference>
<evidence type="ECO:0000256" key="1">
    <source>
        <dbReference type="SAM" id="MobiDB-lite"/>
    </source>
</evidence>
<keyword evidence="2" id="KW-0732">Signal</keyword>
<feature type="signal peptide" evidence="2">
    <location>
        <begin position="1"/>
        <end position="27"/>
    </location>
</feature>
<organism evidence="3 4">
    <name type="scientific">Streptomyces candidus</name>
    <dbReference type="NCBI Taxonomy" id="67283"/>
    <lineage>
        <taxon>Bacteria</taxon>
        <taxon>Bacillati</taxon>
        <taxon>Actinomycetota</taxon>
        <taxon>Actinomycetes</taxon>
        <taxon>Kitasatosporales</taxon>
        <taxon>Streptomycetaceae</taxon>
        <taxon>Streptomyces</taxon>
    </lineage>
</organism>
<proteinExistence type="predicted"/>